<dbReference type="Gene3D" id="1.10.287.1060">
    <property type="entry name" value="ESAT-6-like"/>
    <property type="match status" value="1"/>
</dbReference>
<reference evidence="2 3" key="1">
    <citation type="journal article" date="2013" name="Genome Announc.">
        <title>Genome Sequence of an Epidemic Isolate of Mycobacterium abscessus subsp. bolletii from Rio de Janeiro, Brazil.</title>
        <authorList>
            <person name="Davidson R.M."/>
            <person name="Reynolds P.R."/>
            <person name="Farias-Hesson E."/>
            <person name="Duarte R.S."/>
            <person name="Jackson M."/>
            <person name="Strong M."/>
        </authorList>
    </citation>
    <scope>NUCLEOTIDE SEQUENCE [LARGE SCALE GENOMIC DNA]</scope>
    <source>
        <strain evidence="2 3">CRM-0020</strain>
    </source>
</reference>
<gene>
    <name evidence="2" type="ORF">J108_23590</name>
</gene>
<evidence type="ECO:0000256" key="1">
    <source>
        <dbReference type="SAM" id="MobiDB-lite"/>
    </source>
</evidence>
<proteinExistence type="predicted"/>
<dbReference type="Proteomes" id="UP000014969">
    <property type="component" value="Unassembled WGS sequence"/>
</dbReference>
<name>A0A829HN24_9MYCO</name>
<organism evidence="2 3">
    <name type="scientific">Mycobacteroides abscessus subsp. bolletii CRM-0020</name>
    <dbReference type="NCBI Taxonomy" id="1306401"/>
    <lineage>
        <taxon>Bacteria</taxon>
        <taxon>Bacillati</taxon>
        <taxon>Actinomycetota</taxon>
        <taxon>Actinomycetes</taxon>
        <taxon>Mycobacteriales</taxon>
        <taxon>Mycobacteriaceae</taxon>
        <taxon>Mycobacteroides</taxon>
        <taxon>Mycobacteroides abscessus</taxon>
    </lineage>
</organism>
<dbReference type="SUPFAM" id="SSF140453">
    <property type="entry name" value="EsxAB dimer-like"/>
    <property type="match status" value="1"/>
</dbReference>
<evidence type="ECO:0000313" key="2">
    <source>
        <dbReference type="EMBL" id="EPQ20998.1"/>
    </source>
</evidence>
<comment type="caution">
    <text evidence="2">The sequence shown here is derived from an EMBL/GenBank/DDBJ whole genome shotgun (WGS) entry which is preliminary data.</text>
</comment>
<protein>
    <submittedName>
        <fullName evidence="2">Uncharacterized protein</fullName>
    </submittedName>
</protein>
<feature type="compositionally biased region" description="Basic and acidic residues" evidence="1">
    <location>
        <begin position="75"/>
        <end position="84"/>
    </location>
</feature>
<dbReference type="InterPro" id="IPR036689">
    <property type="entry name" value="ESAT-6-like_sf"/>
</dbReference>
<feature type="region of interest" description="Disordered" evidence="1">
    <location>
        <begin position="75"/>
        <end position="96"/>
    </location>
</feature>
<accession>A0A829HN24</accession>
<evidence type="ECO:0000313" key="3">
    <source>
        <dbReference type="Proteomes" id="UP000014969"/>
    </source>
</evidence>
<dbReference type="AlphaFoldDB" id="A0A829HN24"/>
<feature type="compositionally biased region" description="Polar residues" evidence="1">
    <location>
        <begin position="85"/>
        <end position="96"/>
    </location>
</feature>
<dbReference type="EMBL" id="ATFQ01000040">
    <property type="protein sequence ID" value="EPQ20998.1"/>
    <property type="molecule type" value="Genomic_DNA"/>
</dbReference>
<sequence length="96" mass="10703">MGYNFPAQEQHFDAVATIFKAIGDVGEEFVTEVHNYASYWDGAAKEDAQQAGRQIHQQLDNTVQAANQYVRKGRSGVEDMKVQEHQTQQSFAGGLL</sequence>